<evidence type="ECO:0000313" key="4">
    <source>
        <dbReference type="EMBL" id="SDX16139.1"/>
    </source>
</evidence>
<dbReference type="RefSeq" id="WP_093752971.1">
    <property type="nucleotide sequence ID" value="NZ_BSYN01000003.1"/>
</dbReference>
<dbReference type="PANTHER" id="PTHR42932">
    <property type="entry name" value="GENERAL STRESS PROTEIN 20U"/>
    <property type="match status" value="1"/>
</dbReference>
<proteinExistence type="inferred from homology"/>
<keyword evidence="5" id="KW-1185">Reference proteome</keyword>
<sequence>MKHINLLQKYLSNLAVLNVKLHNIHWNVVGTQFLNVHNFTEEIYDDLFEKFDEVAELLKTKNVMPLSTMAEYLENATIEEVKAKEFTIKESYEIIKKDLEIMKNLATEIRNTADEEGDFETVAMFEDFVSELSKNIWFVDAMLK</sequence>
<feature type="domain" description="Ferritin/DPS" evidence="3">
    <location>
        <begin position="4"/>
        <end position="143"/>
    </location>
</feature>
<accession>A0A1H2ZHE6</accession>
<name>A0A1H2ZHE6_9FIRM</name>
<dbReference type="OrthoDB" id="9797023at2"/>
<dbReference type="AlphaFoldDB" id="A0A1H2ZHE6"/>
<dbReference type="InterPro" id="IPR002177">
    <property type="entry name" value="DPS_DNA-bd"/>
</dbReference>
<dbReference type="Pfam" id="PF00210">
    <property type="entry name" value="Ferritin"/>
    <property type="match status" value="1"/>
</dbReference>
<dbReference type="GO" id="GO:0003677">
    <property type="term" value="F:DNA binding"/>
    <property type="evidence" value="ECO:0007669"/>
    <property type="project" value="UniProtKB-KW"/>
</dbReference>
<evidence type="ECO:0000256" key="2">
    <source>
        <dbReference type="RuleBase" id="RU003875"/>
    </source>
</evidence>
<evidence type="ECO:0000256" key="1">
    <source>
        <dbReference type="ARBA" id="ARBA00009497"/>
    </source>
</evidence>
<organism evidence="4 5">
    <name type="scientific">Tepidimicrobium xylanilyticum</name>
    <dbReference type="NCBI Taxonomy" id="1123352"/>
    <lineage>
        <taxon>Bacteria</taxon>
        <taxon>Bacillati</taxon>
        <taxon>Bacillota</taxon>
        <taxon>Tissierellia</taxon>
        <taxon>Tissierellales</taxon>
        <taxon>Tepidimicrobiaceae</taxon>
        <taxon>Tepidimicrobium</taxon>
    </lineage>
</organism>
<dbReference type="InterPro" id="IPR008331">
    <property type="entry name" value="Ferritin_DPS_dom"/>
</dbReference>
<dbReference type="PROSITE" id="PS00818">
    <property type="entry name" value="DPS_1"/>
    <property type="match status" value="1"/>
</dbReference>
<comment type="similarity">
    <text evidence="1 2">Belongs to the Dps family.</text>
</comment>
<dbReference type="GO" id="GO:0016722">
    <property type="term" value="F:oxidoreductase activity, acting on metal ions"/>
    <property type="evidence" value="ECO:0007669"/>
    <property type="project" value="InterPro"/>
</dbReference>
<dbReference type="SUPFAM" id="SSF47240">
    <property type="entry name" value="Ferritin-like"/>
    <property type="match status" value="1"/>
</dbReference>
<dbReference type="InterPro" id="IPR009078">
    <property type="entry name" value="Ferritin-like_SF"/>
</dbReference>
<dbReference type="GO" id="GO:0008199">
    <property type="term" value="F:ferric iron binding"/>
    <property type="evidence" value="ECO:0007669"/>
    <property type="project" value="InterPro"/>
</dbReference>
<protein>
    <submittedName>
        <fullName evidence="4">Starvation-inducible DNA-binding protein</fullName>
    </submittedName>
</protein>
<dbReference type="PRINTS" id="PR01346">
    <property type="entry name" value="HELNAPAPROT"/>
</dbReference>
<reference evidence="4 5" key="1">
    <citation type="submission" date="2016-10" db="EMBL/GenBank/DDBJ databases">
        <authorList>
            <person name="de Groot N.N."/>
        </authorList>
    </citation>
    <scope>NUCLEOTIDE SEQUENCE [LARGE SCALE GENOMIC DNA]</scope>
    <source>
        <strain evidence="4 5">DSM 23310</strain>
    </source>
</reference>
<dbReference type="InterPro" id="IPR012347">
    <property type="entry name" value="Ferritin-like"/>
</dbReference>
<keyword evidence="4" id="KW-0238">DNA-binding</keyword>
<dbReference type="Gene3D" id="1.20.1260.10">
    <property type="match status" value="1"/>
</dbReference>
<dbReference type="InterPro" id="IPR023188">
    <property type="entry name" value="DPS_DNA-bd_CS"/>
</dbReference>
<dbReference type="Proteomes" id="UP000198828">
    <property type="component" value="Unassembled WGS sequence"/>
</dbReference>
<dbReference type="EMBL" id="FNNG01000007">
    <property type="protein sequence ID" value="SDX16139.1"/>
    <property type="molecule type" value="Genomic_DNA"/>
</dbReference>
<dbReference type="CDD" id="cd01043">
    <property type="entry name" value="DPS"/>
    <property type="match status" value="1"/>
</dbReference>
<gene>
    <name evidence="4" type="ORF">SAMN05660923_01822</name>
</gene>
<evidence type="ECO:0000313" key="5">
    <source>
        <dbReference type="Proteomes" id="UP000198828"/>
    </source>
</evidence>
<dbReference type="PANTHER" id="PTHR42932:SF1">
    <property type="entry name" value="GENERAL STRESS PROTEIN 20U"/>
    <property type="match status" value="1"/>
</dbReference>
<evidence type="ECO:0000259" key="3">
    <source>
        <dbReference type="Pfam" id="PF00210"/>
    </source>
</evidence>
<dbReference type="PIRSF" id="PIRSF005900">
    <property type="entry name" value="Dps"/>
    <property type="match status" value="1"/>
</dbReference>